<name>Q8YFR9_BRUME</name>
<keyword evidence="3" id="KW-0378">Hydrolase</keyword>
<dbReference type="FunFam" id="3.30.830.10:FF:000008">
    <property type="entry name" value="Mitochondrial-processing peptidase subunit beta"/>
    <property type="match status" value="1"/>
</dbReference>
<dbReference type="EMBL" id="AE008917">
    <property type="protein sequence ID" value="AAL52632.1"/>
    <property type="molecule type" value="Genomic_DNA"/>
</dbReference>
<evidence type="ECO:0000259" key="7">
    <source>
        <dbReference type="Pfam" id="PF05193"/>
    </source>
</evidence>
<evidence type="ECO:0000313" key="9">
    <source>
        <dbReference type="Proteomes" id="UP000000419"/>
    </source>
</evidence>
<sequence>MWGRAAIAGMALRPDATKRELHSSSQRAENRGRICAPPFPSLNRAGTKGNQGENAGSNLLMGVEVTRLPNGLTIATDTMPHVESVALGIWVKAGARNEAPDRHGIAHLLEHMAFKGTENRTAWQIASDIENVGGEINATTSVETTSYYARVLRNDMPLAIDILSDILTASKFDEGELEREKQVIMQEIGAAHDTPDDIVFDRFTETAYRHQPIGRAILGEPETVMSFTSDDLRQYMQEQYSADRMVVTAAGGIDHDEFVREVEKRLGSFRPHNTAPTLDLAHYVGGDFRENRELMDAQVLIGFEGRAYHVRDFYASQLLSMILGGGMSSRLFQEVREKRGLCYSVYAFHWGFSDTGLFGIHAATGRDELVELVPVIIDELHKAANSIGIEEVDRARAQYRASLLMSQESAASRAGQIARQFLLYGRPVENSELLDRLSLITPERLTDLAGRLFLNNKPTIAGVGPVGRLMSFDRLTDALSTNAHTRTIAV</sequence>
<evidence type="ECO:0000313" key="8">
    <source>
        <dbReference type="EMBL" id="AAL52632.1"/>
    </source>
</evidence>
<reference evidence="8 9" key="1">
    <citation type="journal article" date="2002" name="Proc. Natl. Acad. Sci. U.S.A.">
        <title>The genome sequence of the facultative intracellular pathogen Brucella melitensis.</title>
        <authorList>
            <person name="DelVecchio V.G."/>
            <person name="Kapatral V."/>
            <person name="Redkar R.J."/>
            <person name="Patra G."/>
            <person name="Mujer C."/>
            <person name="Los T."/>
            <person name="Ivanova N."/>
            <person name="Anderson I."/>
            <person name="Bhattacharyya A."/>
            <person name="Lykidis A."/>
            <person name="Reznik G."/>
            <person name="Jablonski L."/>
            <person name="Larsen N."/>
            <person name="D'Souza M."/>
            <person name="Bernal A."/>
            <person name="Mazur M."/>
            <person name="Goltsman E."/>
            <person name="Selkov E."/>
            <person name="Elzer P.H."/>
            <person name="Hagius S."/>
            <person name="O'Callaghan D."/>
            <person name="Letesson J.J."/>
            <person name="Haselkorn R."/>
            <person name="Kyrpides N."/>
            <person name="Overbeek R."/>
        </authorList>
    </citation>
    <scope>NUCLEOTIDE SEQUENCE [LARGE SCALE GENOMIC DNA]</scope>
    <source>
        <strain evidence="9">ATCC 23456 / CCUG 17765 / NCTC 10094 / 16M</strain>
    </source>
</reference>
<gene>
    <name evidence="8" type="ordered locus">BMEI1451</name>
</gene>
<organism evidence="8 9">
    <name type="scientific">Brucella melitensis biotype 1 (strain ATCC 23456 / CCUG 17765 / NCTC 10094 / 16M)</name>
    <dbReference type="NCBI Taxonomy" id="224914"/>
    <lineage>
        <taxon>Bacteria</taxon>
        <taxon>Pseudomonadati</taxon>
        <taxon>Pseudomonadota</taxon>
        <taxon>Alphaproteobacteria</taxon>
        <taxon>Hyphomicrobiales</taxon>
        <taxon>Brucellaceae</taxon>
        <taxon>Brucella/Ochrobactrum group</taxon>
        <taxon>Brucella</taxon>
    </lineage>
</organism>
<evidence type="ECO:0000256" key="2">
    <source>
        <dbReference type="ARBA" id="ARBA00007261"/>
    </source>
</evidence>
<feature type="domain" description="Peptidase M16 C-terminal" evidence="7">
    <location>
        <begin position="226"/>
        <end position="399"/>
    </location>
</feature>
<evidence type="ECO:0000259" key="6">
    <source>
        <dbReference type="Pfam" id="PF00675"/>
    </source>
</evidence>
<evidence type="ECO:0000256" key="5">
    <source>
        <dbReference type="SAM" id="MobiDB-lite"/>
    </source>
</evidence>
<dbReference type="GO" id="GO:0046872">
    <property type="term" value="F:metal ion binding"/>
    <property type="evidence" value="ECO:0007669"/>
    <property type="project" value="InterPro"/>
</dbReference>
<accession>Q8YFR9</accession>
<comment type="similarity">
    <text evidence="2 4">Belongs to the peptidase M16 family.</text>
</comment>
<dbReference type="Gene3D" id="3.30.830.10">
    <property type="entry name" value="Metalloenzyme, LuxS/M16 peptidase-like"/>
    <property type="match status" value="2"/>
</dbReference>
<dbReference type="Pfam" id="PF00675">
    <property type="entry name" value="Peptidase_M16"/>
    <property type="match status" value="1"/>
</dbReference>
<dbReference type="InterPro" id="IPR011249">
    <property type="entry name" value="Metalloenz_LuxS/M16"/>
</dbReference>
<dbReference type="InterPro" id="IPR011765">
    <property type="entry name" value="Pept_M16_N"/>
</dbReference>
<dbReference type="eggNOG" id="COG0612">
    <property type="taxonomic scope" value="Bacteria"/>
</dbReference>
<feature type="region of interest" description="Disordered" evidence="5">
    <location>
        <begin position="16"/>
        <end position="56"/>
    </location>
</feature>
<evidence type="ECO:0000256" key="1">
    <source>
        <dbReference type="ARBA" id="ARBA00001947"/>
    </source>
</evidence>
<evidence type="ECO:0000256" key="3">
    <source>
        <dbReference type="ARBA" id="ARBA00023049"/>
    </source>
</evidence>
<dbReference type="PIR" id="AE3433">
    <property type="entry name" value="AE3433"/>
</dbReference>
<keyword evidence="3" id="KW-0482">Metalloprotease</keyword>
<dbReference type="GO" id="GO:0006508">
    <property type="term" value="P:proteolysis"/>
    <property type="evidence" value="ECO:0007669"/>
    <property type="project" value="UniProtKB-KW"/>
</dbReference>
<dbReference type="KEGG" id="bme:BMEI1451"/>
<dbReference type="Proteomes" id="UP000000419">
    <property type="component" value="Chromosome I"/>
</dbReference>
<dbReference type="Pfam" id="PF05193">
    <property type="entry name" value="Peptidase_M16_C"/>
    <property type="match status" value="1"/>
</dbReference>
<evidence type="ECO:0000256" key="4">
    <source>
        <dbReference type="RuleBase" id="RU004447"/>
    </source>
</evidence>
<feature type="domain" description="Peptidase M16 N-terminal" evidence="6">
    <location>
        <begin position="74"/>
        <end position="219"/>
    </location>
</feature>
<dbReference type="PANTHER" id="PTHR11851:SF49">
    <property type="entry name" value="MITOCHONDRIAL-PROCESSING PEPTIDASE SUBUNIT ALPHA"/>
    <property type="match status" value="1"/>
</dbReference>
<protein>
    <submittedName>
        <fullName evidence="8">Zinc protease</fullName>
    </submittedName>
</protein>
<comment type="cofactor">
    <cofactor evidence="1">
        <name>Zn(2+)</name>
        <dbReference type="ChEBI" id="CHEBI:29105"/>
    </cofactor>
</comment>
<dbReference type="AlphaFoldDB" id="Q8YFR9"/>
<dbReference type="InterPro" id="IPR001431">
    <property type="entry name" value="Pept_M16_Zn_BS"/>
</dbReference>
<dbReference type="PROSITE" id="PS00143">
    <property type="entry name" value="INSULINASE"/>
    <property type="match status" value="1"/>
</dbReference>
<keyword evidence="8" id="KW-0645">Protease</keyword>
<proteinExistence type="inferred from homology"/>
<keyword evidence="9" id="KW-1185">Reference proteome</keyword>
<dbReference type="SUPFAM" id="SSF63411">
    <property type="entry name" value="LuxS/MPP-like metallohydrolase"/>
    <property type="match status" value="2"/>
</dbReference>
<dbReference type="PANTHER" id="PTHR11851">
    <property type="entry name" value="METALLOPROTEASE"/>
    <property type="match status" value="1"/>
</dbReference>
<dbReference type="InterPro" id="IPR007863">
    <property type="entry name" value="Peptidase_M16_C"/>
</dbReference>
<feature type="compositionally biased region" description="Basic and acidic residues" evidence="5">
    <location>
        <begin position="16"/>
        <end position="32"/>
    </location>
</feature>
<dbReference type="GO" id="GO:0004222">
    <property type="term" value="F:metalloendopeptidase activity"/>
    <property type="evidence" value="ECO:0007669"/>
    <property type="project" value="InterPro"/>
</dbReference>
<dbReference type="InterPro" id="IPR050361">
    <property type="entry name" value="MPP/UQCRC_Complex"/>
</dbReference>